<evidence type="ECO:0000313" key="2">
    <source>
        <dbReference type="Proteomes" id="UP000887566"/>
    </source>
</evidence>
<dbReference type="AlphaFoldDB" id="A0A914XER4"/>
<feature type="compositionally biased region" description="Basic residues" evidence="1">
    <location>
        <begin position="44"/>
        <end position="54"/>
    </location>
</feature>
<keyword evidence="2" id="KW-1185">Reference proteome</keyword>
<reference evidence="3" key="1">
    <citation type="submission" date="2022-11" db="UniProtKB">
        <authorList>
            <consortium name="WormBaseParasite"/>
        </authorList>
    </citation>
    <scope>IDENTIFICATION</scope>
</reference>
<feature type="compositionally biased region" description="Polar residues" evidence="1">
    <location>
        <begin position="88"/>
        <end position="106"/>
    </location>
</feature>
<organism evidence="2 3">
    <name type="scientific">Plectus sambesii</name>
    <dbReference type="NCBI Taxonomy" id="2011161"/>
    <lineage>
        <taxon>Eukaryota</taxon>
        <taxon>Metazoa</taxon>
        <taxon>Ecdysozoa</taxon>
        <taxon>Nematoda</taxon>
        <taxon>Chromadorea</taxon>
        <taxon>Plectida</taxon>
        <taxon>Plectina</taxon>
        <taxon>Plectoidea</taxon>
        <taxon>Plectidae</taxon>
        <taxon>Plectus</taxon>
    </lineage>
</organism>
<feature type="region of interest" description="Disordered" evidence="1">
    <location>
        <begin position="21"/>
        <end position="59"/>
    </location>
</feature>
<dbReference type="Proteomes" id="UP000887566">
    <property type="component" value="Unplaced"/>
</dbReference>
<sequence length="106" mass="11263">MAHTGLAGVSDARRQLTSGGCLPAVVNAPNQTGQDAPTPVARFNRPRHLPRRRLPPSTAGAYHGLFDRIVHNRKGCSSTPPLGETVNERITSGSVTTSPNALFSHQ</sequence>
<name>A0A914XER4_9BILA</name>
<evidence type="ECO:0000313" key="3">
    <source>
        <dbReference type="WBParaSite" id="PSAMB.scaffold792size41295.g8924.t1"/>
    </source>
</evidence>
<evidence type="ECO:0000256" key="1">
    <source>
        <dbReference type="SAM" id="MobiDB-lite"/>
    </source>
</evidence>
<protein>
    <submittedName>
        <fullName evidence="3">Uncharacterized protein</fullName>
    </submittedName>
</protein>
<dbReference type="WBParaSite" id="PSAMB.scaffold792size41295.g8924.t1">
    <property type="protein sequence ID" value="PSAMB.scaffold792size41295.g8924.t1"/>
    <property type="gene ID" value="PSAMB.scaffold792size41295.g8924"/>
</dbReference>
<accession>A0A914XER4</accession>
<feature type="region of interest" description="Disordered" evidence="1">
    <location>
        <begin position="73"/>
        <end position="106"/>
    </location>
</feature>
<proteinExistence type="predicted"/>